<dbReference type="GO" id="GO:0007169">
    <property type="term" value="P:cell surface receptor protein tyrosine kinase signaling pathway"/>
    <property type="evidence" value="ECO:0007669"/>
    <property type="project" value="TreeGrafter"/>
</dbReference>
<dbReference type="FunFam" id="1.10.510.10:FF:000554">
    <property type="entry name" value="Predicted protein"/>
    <property type="match status" value="1"/>
</dbReference>
<dbReference type="InterPro" id="IPR011009">
    <property type="entry name" value="Kinase-like_dom_sf"/>
</dbReference>
<evidence type="ECO:0000256" key="6">
    <source>
        <dbReference type="ARBA" id="ARBA00022679"/>
    </source>
</evidence>
<proteinExistence type="predicted"/>
<dbReference type="SUPFAM" id="SSF50044">
    <property type="entry name" value="SH3-domain"/>
    <property type="match status" value="1"/>
</dbReference>
<evidence type="ECO:0000256" key="3">
    <source>
        <dbReference type="ARBA" id="ARBA00022443"/>
    </source>
</evidence>
<evidence type="ECO:0000259" key="15">
    <source>
        <dbReference type="PROSITE" id="PS50002"/>
    </source>
</evidence>
<dbReference type="Gene3D" id="1.10.510.10">
    <property type="entry name" value="Transferase(Phosphotransferase) domain 1"/>
    <property type="match status" value="1"/>
</dbReference>
<dbReference type="Pfam" id="PF07714">
    <property type="entry name" value="PK_Tyr_Ser-Thr"/>
    <property type="match status" value="1"/>
</dbReference>
<evidence type="ECO:0000256" key="5">
    <source>
        <dbReference type="ARBA" id="ARBA00022553"/>
    </source>
</evidence>
<dbReference type="InterPro" id="IPR000719">
    <property type="entry name" value="Prot_kinase_dom"/>
</dbReference>
<accession>A0A8C4S6L9</accession>
<reference evidence="17" key="3">
    <citation type="submission" date="2025-09" db="UniProtKB">
        <authorList>
            <consortium name="Ensembl"/>
        </authorList>
    </citation>
    <scope>IDENTIFICATION</scope>
</reference>
<evidence type="ECO:0000256" key="2">
    <source>
        <dbReference type="ARBA" id="ARBA00011903"/>
    </source>
</evidence>
<dbReference type="GO" id="GO:0005886">
    <property type="term" value="C:plasma membrane"/>
    <property type="evidence" value="ECO:0007669"/>
    <property type="project" value="TreeGrafter"/>
</dbReference>
<dbReference type="AlphaFoldDB" id="A0A8C4S6L9"/>
<dbReference type="SUPFAM" id="SSF56219">
    <property type="entry name" value="DNase I-like"/>
    <property type="match status" value="1"/>
</dbReference>
<dbReference type="InterPro" id="IPR036691">
    <property type="entry name" value="Endo/exonu/phosph_ase_sf"/>
</dbReference>
<organism evidence="17 18">
    <name type="scientific">Erpetoichthys calabaricus</name>
    <name type="common">Rope fish</name>
    <name type="synonym">Calamoichthys calabaricus</name>
    <dbReference type="NCBI Taxonomy" id="27687"/>
    <lineage>
        <taxon>Eukaryota</taxon>
        <taxon>Metazoa</taxon>
        <taxon>Chordata</taxon>
        <taxon>Craniata</taxon>
        <taxon>Vertebrata</taxon>
        <taxon>Euteleostomi</taxon>
        <taxon>Actinopterygii</taxon>
        <taxon>Polypteriformes</taxon>
        <taxon>Polypteridae</taxon>
        <taxon>Erpetoichthys</taxon>
    </lineage>
</organism>
<dbReference type="PRINTS" id="PR00109">
    <property type="entry name" value="TYRKINASE"/>
</dbReference>
<dbReference type="PROSITE" id="PS50002">
    <property type="entry name" value="SH3"/>
    <property type="match status" value="1"/>
</dbReference>
<dbReference type="GO" id="GO:0005524">
    <property type="term" value="F:ATP binding"/>
    <property type="evidence" value="ECO:0007669"/>
    <property type="project" value="UniProtKB-KW"/>
</dbReference>
<comment type="subcellular location">
    <subcellularLocation>
        <location evidence="1">Cytoplasm</location>
    </subcellularLocation>
</comment>
<dbReference type="EC" id="2.7.10.2" evidence="2"/>
<evidence type="ECO:0000313" key="17">
    <source>
        <dbReference type="Ensembl" id="ENSECRP00000012410.1"/>
    </source>
</evidence>
<keyword evidence="10" id="KW-0727">SH2 domain</keyword>
<reference evidence="17" key="1">
    <citation type="submission" date="2021-06" db="EMBL/GenBank/DDBJ databases">
        <authorList>
            <consortium name="Wellcome Sanger Institute Data Sharing"/>
        </authorList>
    </citation>
    <scope>NUCLEOTIDE SEQUENCE [LARGE SCALE GENOMIC DNA]</scope>
</reference>
<dbReference type="GO" id="GO:0005737">
    <property type="term" value="C:cytoplasm"/>
    <property type="evidence" value="ECO:0007669"/>
    <property type="project" value="UniProtKB-SubCell"/>
</dbReference>
<dbReference type="GO" id="GO:0004714">
    <property type="term" value="F:transmembrane receptor protein tyrosine kinase activity"/>
    <property type="evidence" value="ECO:0007669"/>
    <property type="project" value="TreeGrafter"/>
</dbReference>
<evidence type="ECO:0000256" key="1">
    <source>
        <dbReference type="ARBA" id="ARBA00004496"/>
    </source>
</evidence>
<sequence>MATTLSRLCPCLKCLWEKVCCCGRSPYKPDSSDSESVPDSPNRNREVGDPVYTAEWDFQARASNEISFTQGDQFKIIERSGNWWTAGKLDEYGQVTERGYVPYNYLVRGESLRAQVGVILKEQYVKSVLAVKRVSDRVMIMKLEIGGVMMNVVSAYAPQVGCAIEDKEDFWSELGEVMDSVPKGQKVVIGLDFNGHVGEGNRGDEEVMVDYCCSYVPFWLGDEGIRLSSNCLVSMASQVAEGMCYLESRNYIHRDLAARNILVNEYGTCKVADFGLARLIDEVYISNAVKIPYKWTAPEAITHGRYSVKSDVWSFGILLFEIISYGQIPYSGKIYICFLVVVKTGYRMPPPENCPDIIYKLMLACWNDRPKERPSFKELSEQLHT</sequence>
<evidence type="ECO:0000256" key="7">
    <source>
        <dbReference type="ARBA" id="ARBA00022741"/>
    </source>
</evidence>
<evidence type="ECO:0000256" key="13">
    <source>
        <dbReference type="PROSITE-ProRule" id="PRU00192"/>
    </source>
</evidence>
<evidence type="ECO:0000256" key="12">
    <source>
        <dbReference type="ARBA" id="ARBA00023170"/>
    </source>
</evidence>
<dbReference type="PANTHER" id="PTHR24416">
    <property type="entry name" value="TYROSINE-PROTEIN KINASE RECEPTOR"/>
    <property type="match status" value="1"/>
</dbReference>
<keyword evidence="18" id="KW-1185">Reference proteome</keyword>
<dbReference type="FunFam" id="2.30.30.40:FF:000229">
    <property type="entry name" value="Tyrosine-protein kinase"/>
    <property type="match status" value="1"/>
</dbReference>
<feature type="domain" description="Protein kinase" evidence="16">
    <location>
        <begin position="105"/>
        <end position="385"/>
    </location>
</feature>
<dbReference type="PROSITE" id="PS50011">
    <property type="entry name" value="PROTEIN_KINASE_DOM"/>
    <property type="match status" value="1"/>
</dbReference>
<name>A0A8C4S6L9_ERPCA</name>
<evidence type="ECO:0000256" key="11">
    <source>
        <dbReference type="ARBA" id="ARBA00023137"/>
    </source>
</evidence>
<reference evidence="17" key="2">
    <citation type="submission" date="2025-08" db="UniProtKB">
        <authorList>
            <consortium name="Ensembl"/>
        </authorList>
    </citation>
    <scope>IDENTIFICATION</scope>
</reference>
<dbReference type="Pfam" id="PF00018">
    <property type="entry name" value="SH3_1"/>
    <property type="match status" value="1"/>
</dbReference>
<dbReference type="InterPro" id="IPR008266">
    <property type="entry name" value="Tyr_kinase_AS"/>
</dbReference>
<keyword evidence="8" id="KW-0418">Kinase</keyword>
<keyword evidence="11" id="KW-0829">Tyrosine-protein kinase</keyword>
<dbReference type="PRINTS" id="PR00452">
    <property type="entry name" value="SH3DOMAIN"/>
</dbReference>
<dbReference type="SUPFAM" id="SSF56112">
    <property type="entry name" value="Protein kinase-like (PK-like)"/>
    <property type="match status" value="1"/>
</dbReference>
<dbReference type="SMART" id="SM00219">
    <property type="entry name" value="TyrKc"/>
    <property type="match status" value="1"/>
</dbReference>
<dbReference type="Ensembl" id="ENSECRT00000012622.1">
    <property type="protein sequence ID" value="ENSECRP00000012410.1"/>
    <property type="gene ID" value="ENSECRG00000008215.1"/>
</dbReference>
<dbReference type="GeneTree" id="ENSGT00940000161218"/>
<dbReference type="SMART" id="SM00326">
    <property type="entry name" value="SH3"/>
    <property type="match status" value="1"/>
</dbReference>
<feature type="region of interest" description="Disordered" evidence="14">
    <location>
        <begin position="27"/>
        <end position="48"/>
    </location>
</feature>
<evidence type="ECO:0000256" key="9">
    <source>
        <dbReference type="ARBA" id="ARBA00022840"/>
    </source>
</evidence>
<dbReference type="GO" id="GO:0004715">
    <property type="term" value="F:non-membrane spanning protein tyrosine kinase activity"/>
    <property type="evidence" value="ECO:0007669"/>
    <property type="project" value="UniProtKB-EC"/>
</dbReference>
<keyword evidence="4" id="KW-0963">Cytoplasm</keyword>
<keyword evidence="3 13" id="KW-0728">SH3 domain</keyword>
<dbReference type="InterPro" id="IPR001245">
    <property type="entry name" value="Ser-Thr/Tyr_kinase_cat_dom"/>
</dbReference>
<evidence type="ECO:0000256" key="8">
    <source>
        <dbReference type="ARBA" id="ARBA00022777"/>
    </source>
</evidence>
<dbReference type="PROSITE" id="PS00109">
    <property type="entry name" value="PROTEIN_KINASE_TYR"/>
    <property type="match status" value="1"/>
</dbReference>
<dbReference type="InterPro" id="IPR050122">
    <property type="entry name" value="RTK"/>
</dbReference>
<evidence type="ECO:0000256" key="10">
    <source>
        <dbReference type="ARBA" id="ARBA00022999"/>
    </source>
</evidence>
<protein>
    <recommendedName>
        <fullName evidence="2">non-specific protein-tyrosine kinase</fullName>
        <ecNumber evidence="2">2.7.10.2</ecNumber>
    </recommendedName>
</protein>
<keyword evidence="12" id="KW-0675">Receptor</keyword>
<dbReference type="InterPro" id="IPR001452">
    <property type="entry name" value="SH3_domain"/>
</dbReference>
<dbReference type="GO" id="GO:0043235">
    <property type="term" value="C:receptor complex"/>
    <property type="evidence" value="ECO:0007669"/>
    <property type="project" value="TreeGrafter"/>
</dbReference>
<feature type="domain" description="SH3" evidence="15">
    <location>
        <begin position="47"/>
        <end position="111"/>
    </location>
</feature>
<keyword evidence="7" id="KW-0547">Nucleotide-binding</keyword>
<dbReference type="PANTHER" id="PTHR24416:SF611">
    <property type="entry name" value="TYROSINE-PROTEIN KINASE TRANSMEMBRANE RECEPTOR ROR"/>
    <property type="match status" value="1"/>
</dbReference>
<evidence type="ECO:0000259" key="16">
    <source>
        <dbReference type="PROSITE" id="PS50011"/>
    </source>
</evidence>
<dbReference type="Proteomes" id="UP000694620">
    <property type="component" value="Chromosome 10"/>
</dbReference>
<evidence type="ECO:0000256" key="4">
    <source>
        <dbReference type="ARBA" id="ARBA00022490"/>
    </source>
</evidence>
<keyword evidence="5" id="KW-0597">Phosphoprotein</keyword>
<keyword evidence="9" id="KW-0067">ATP-binding</keyword>
<evidence type="ECO:0000313" key="18">
    <source>
        <dbReference type="Proteomes" id="UP000694620"/>
    </source>
</evidence>
<keyword evidence="6" id="KW-0808">Transferase</keyword>
<evidence type="ECO:0000256" key="14">
    <source>
        <dbReference type="SAM" id="MobiDB-lite"/>
    </source>
</evidence>
<dbReference type="Gene3D" id="2.30.30.40">
    <property type="entry name" value="SH3 Domains"/>
    <property type="match status" value="1"/>
</dbReference>
<dbReference type="InterPro" id="IPR036028">
    <property type="entry name" value="SH3-like_dom_sf"/>
</dbReference>
<dbReference type="InterPro" id="IPR020635">
    <property type="entry name" value="Tyr_kinase_cat_dom"/>
</dbReference>